<dbReference type="EMBL" id="JAERRH010000008">
    <property type="protein sequence ID" value="MBL1107381.1"/>
    <property type="molecule type" value="Genomic_DNA"/>
</dbReference>
<comment type="caution">
    <text evidence="2">The sequence shown here is derived from an EMBL/GenBank/DDBJ whole genome shotgun (WGS) entry which is preliminary data.</text>
</comment>
<dbReference type="Proteomes" id="UP000621386">
    <property type="component" value="Unassembled WGS sequence"/>
</dbReference>
<evidence type="ECO:0008006" key="4">
    <source>
        <dbReference type="Google" id="ProtNLM"/>
    </source>
</evidence>
<dbReference type="RefSeq" id="WP_201821161.1">
    <property type="nucleotide sequence ID" value="NZ_JAERRH010000008.1"/>
</dbReference>
<protein>
    <recommendedName>
        <fullName evidence="4">Transposase</fullName>
    </recommendedName>
</protein>
<evidence type="ECO:0000313" key="2">
    <source>
        <dbReference type="EMBL" id="MBL1107381.1"/>
    </source>
</evidence>
<evidence type="ECO:0000256" key="1">
    <source>
        <dbReference type="SAM" id="MobiDB-lite"/>
    </source>
</evidence>
<keyword evidence="3" id="KW-1185">Reference proteome</keyword>
<sequence>MSLLSRIRHLTRPGTGRRRANHPRWTDETVAMLRPVEALATDTAWCPAERETTLHSFLRMGGRICLTCRTLTTDPTPPGGAE</sequence>
<gene>
    <name evidence="2" type="ORF">JK361_22705</name>
</gene>
<evidence type="ECO:0000313" key="3">
    <source>
        <dbReference type="Proteomes" id="UP000621386"/>
    </source>
</evidence>
<organism evidence="2 3">
    <name type="scientific">Streptomyces musisoli</name>
    <dbReference type="NCBI Taxonomy" id="2802280"/>
    <lineage>
        <taxon>Bacteria</taxon>
        <taxon>Bacillati</taxon>
        <taxon>Actinomycetota</taxon>
        <taxon>Actinomycetes</taxon>
        <taxon>Kitasatosporales</taxon>
        <taxon>Streptomycetaceae</taxon>
        <taxon>Streptomyces</taxon>
    </lineage>
</organism>
<name>A0ABS1P623_9ACTN</name>
<proteinExistence type="predicted"/>
<reference evidence="2 3" key="1">
    <citation type="submission" date="2021-01" db="EMBL/GenBank/DDBJ databases">
        <title>WGS of actinomycetes isolated from Thailand.</title>
        <authorList>
            <person name="Thawai C."/>
        </authorList>
    </citation>
    <scope>NUCLEOTIDE SEQUENCE [LARGE SCALE GENOMIC DNA]</scope>
    <source>
        <strain evidence="2 3">CH5-8</strain>
    </source>
</reference>
<accession>A0ABS1P623</accession>
<feature type="region of interest" description="Disordered" evidence="1">
    <location>
        <begin position="1"/>
        <end position="23"/>
    </location>
</feature>
<feature type="compositionally biased region" description="Basic residues" evidence="1">
    <location>
        <begin position="1"/>
        <end position="22"/>
    </location>
</feature>